<dbReference type="STRING" id="1122149.FD44_GL000627"/>
<organism evidence="2 3">
    <name type="scientific">Secundilactobacillus malefermentans</name>
    <dbReference type="NCBI Taxonomy" id="176292"/>
    <lineage>
        <taxon>Bacteria</taxon>
        <taxon>Bacillati</taxon>
        <taxon>Bacillota</taxon>
        <taxon>Bacilli</taxon>
        <taxon>Lactobacillales</taxon>
        <taxon>Lactobacillaceae</taxon>
        <taxon>Secundilactobacillus</taxon>
    </lineage>
</organism>
<proteinExistence type="predicted"/>
<dbReference type="RefSeq" id="WP_010620072.1">
    <property type="nucleotide sequence ID" value="NZ_PUFO01000068.1"/>
</dbReference>
<dbReference type="AlphaFoldDB" id="A0A4R5NKF9"/>
<evidence type="ECO:0000313" key="2">
    <source>
        <dbReference type="EMBL" id="TDG75133.1"/>
    </source>
</evidence>
<sequence>MKMTLEIVIALLIALFILWFIRRFLLRRMTNRLRDDAKRQTDRAMAWALEQTEGQGLISNRQRKSVNSKGVADVWGRGVMAFEYTLKPISPDQKLASHIKEALNSSLQIYSKENKVHAMEGTDAFSVTDMWLYKNELHVDVAYLMNESTVEYLRDLKKLDEEKELP</sequence>
<evidence type="ECO:0000313" key="3">
    <source>
        <dbReference type="Proteomes" id="UP000294854"/>
    </source>
</evidence>
<name>A0A4R5NKF9_9LACO</name>
<comment type="caution">
    <text evidence="2">The sequence shown here is derived from an EMBL/GenBank/DDBJ whole genome shotgun (WGS) entry which is preliminary data.</text>
</comment>
<dbReference type="Proteomes" id="UP000294854">
    <property type="component" value="Unassembled WGS sequence"/>
</dbReference>
<feature type="transmembrane region" description="Helical" evidence="1">
    <location>
        <begin position="6"/>
        <end position="25"/>
    </location>
</feature>
<dbReference type="OrthoDB" id="2146119at2"/>
<keyword evidence="1" id="KW-0472">Membrane</keyword>
<keyword evidence="1" id="KW-0812">Transmembrane</keyword>
<keyword evidence="1" id="KW-1133">Transmembrane helix</keyword>
<accession>A0A4R5NKF9</accession>
<gene>
    <name evidence="2" type="ORF">C5L31_001010</name>
</gene>
<dbReference type="EMBL" id="PUFO01000068">
    <property type="protein sequence ID" value="TDG75133.1"/>
    <property type="molecule type" value="Genomic_DNA"/>
</dbReference>
<protein>
    <submittedName>
        <fullName evidence="2">Uncharacterized protein</fullName>
    </submittedName>
</protein>
<evidence type="ECO:0000256" key="1">
    <source>
        <dbReference type="SAM" id="Phobius"/>
    </source>
</evidence>
<keyword evidence="3" id="KW-1185">Reference proteome</keyword>
<reference evidence="2 3" key="1">
    <citation type="journal article" date="2019" name="Appl. Microbiol. Biotechnol.">
        <title>Uncovering carbohydrate metabolism through a genotype-phenotype association study of 56 lactic acid bacteria genomes.</title>
        <authorList>
            <person name="Buron-Moles G."/>
            <person name="Chailyan A."/>
            <person name="Dolejs I."/>
            <person name="Forster J."/>
            <person name="Miks M.H."/>
        </authorList>
    </citation>
    <scope>NUCLEOTIDE SEQUENCE [LARGE SCALE GENOMIC DNA]</scope>
    <source>
        <strain evidence="2 3">ATCC 49373</strain>
    </source>
</reference>